<dbReference type="PANTHER" id="PTHR46858">
    <property type="entry name" value="OS05G0521000 PROTEIN"/>
    <property type="match status" value="1"/>
</dbReference>
<feature type="region of interest" description="Disordered" evidence="4">
    <location>
        <begin position="49"/>
        <end position="103"/>
    </location>
</feature>
<dbReference type="GO" id="GO:0008270">
    <property type="term" value="F:zinc ion binding"/>
    <property type="evidence" value="ECO:0007669"/>
    <property type="project" value="UniProtKB-KW"/>
</dbReference>
<keyword evidence="5" id="KW-1133">Transmembrane helix</keyword>
<dbReference type="GO" id="GO:0061630">
    <property type="term" value="F:ubiquitin protein ligase activity"/>
    <property type="evidence" value="ECO:0007669"/>
    <property type="project" value="TreeGrafter"/>
</dbReference>
<comment type="caution">
    <text evidence="6">The sequence shown here is derived from an EMBL/GenBank/DDBJ whole genome shotgun (WGS) entry which is preliminary data.</text>
</comment>
<keyword evidence="3" id="KW-0862">Zinc</keyword>
<sequence length="161" mass="17933">MGMVGADWYVKLSYGPRWVIYLFGTGGLAFLLLLINYFLNHFRRTERDTRRDQIGDAESDRNPLLSHKDDNLSSSGSSYASVSEDDEHDAQGGAVQSGKPVKDDEDSRRLCAICFDAPKDGFSSSMRALRGLSLLCCHGHREVKLLMSKHPASFGCSIWLN</sequence>
<evidence type="ECO:0000256" key="3">
    <source>
        <dbReference type="ARBA" id="ARBA00022833"/>
    </source>
</evidence>
<reference evidence="6" key="2">
    <citation type="journal article" date="2024" name="Plant">
        <title>Genomic evolution and insights into agronomic trait innovations of Sesamum species.</title>
        <authorList>
            <person name="Miao H."/>
            <person name="Wang L."/>
            <person name="Qu L."/>
            <person name="Liu H."/>
            <person name="Sun Y."/>
            <person name="Le M."/>
            <person name="Wang Q."/>
            <person name="Wei S."/>
            <person name="Zheng Y."/>
            <person name="Lin W."/>
            <person name="Duan Y."/>
            <person name="Cao H."/>
            <person name="Xiong S."/>
            <person name="Wang X."/>
            <person name="Wei L."/>
            <person name="Li C."/>
            <person name="Ma Q."/>
            <person name="Ju M."/>
            <person name="Zhao R."/>
            <person name="Li G."/>
            <person name="Mu C."/>
            <person name="Tian Q."/>
            <person name="Mei H."/>
            <person name="Zhang T."/>
            <person name="Gao T."/>
            <person name="Zhang H."/>
        </authorList>
    </citation>
    <scope>NUCLEOTIDE SEQUENCE</scope>
    <source>
        <strain evidence="6">KEN1</strain>
    </source>
</reference>
<feature type="compositionally biased region" description="Low complexity" evidence="4">
    <location>
        <begin position="72"/>
        <end position="82"/>
    </location>
</feature>
<feature type="compositionally biased region" description="Basic and acidic residues" evidence="4">
    <location>
        <begin position="49"/>
        <end position="71"/>
    </location>
</feature>
<dbReference type="AlphaFoldDB" id="A0AAW2UJU7"/>
<dbReference type="GO" id="GO:0016567">
    <property type="term" value="P:protein ubiquitination"/>
    <property type="evidence" value="ECO:0007669"/>
    <property type="project" value="TreeGrafter"/>
</dbReference>
<feature type="transmembrane region" description="Helical" evidence="5">
    <location>
        <begin position="18"/>
        <end position="39"/>
    </location>
</feature>
<evidence type="ECO:0000256" key="5">
    <source>
        <dbReference type="SAM" id="Phobius"/>
    </source>
</evidence>
<dbReference type="GO" id="GO:0005768">
    <property type="term" value="C:endosome"/>
    <property type="evidence" value="ECO:0007669"/>
    <property type="project" value="TreeGrafter"/>
</dbReference>
<reference evidence="6" key="1">
    <citation type="submission" date="2020-06" db="EMBL/GenBank/DDBJ databases">
        <authorList>
            <person name="Li T."/>
            <person name="Hu X."/>
            <person name="Zhang T."/>
            <person name="Song X."/>
            <person name="Zhang H."/>
            <person name="Dai N."/>
            <person name="Sheng W."/>
            <person name="Hou X."/>
            <person name="Wei L."/>
        </authorList>
    </citation>
    <scope>NUCLEOTIDE SEQUENCE</scope>
    <source>
        <strain evidence="6">KEN1</strain>
        <tissue evidence="6">Leaf</tissue>
    </source>
</reference>
<evidence type="ECO:0000256" key="4">
    <source>
        <dbReference type="SAM" id="MobiDB-lite"/>
    </source>
</evidence>
<evidence type="ECO:0000256" key="2">
    <source>
        <dbReference type="ARBA" id="ARBA00022771"/>
    </source>
</evidence>
<protein>
    <submittedName>
        <fullName evidence="6">E3 ubiquitin-protein ligase APD1</fullName>
    </submittedName>
</protein>
<keyword evidence="5" id="KW-0472">Membrane</keyword>
<name>A0AAW2UJU7_9LAMI</name>
<dbReference type="PANTHER" id="PTHR46858:SF5">
    <property type="entry name" value="E3 UBIQUITIN-PROTEIN LIGASE APD1-RELATED"/>
    <property type="match status" value="1"/>
</dbReference>
<evidence type="ECO:0000313" key="6">
    <source>
        <dbReference type="EMBL" id="KAL0416475.1"/>
    </source>
</evidence>
<evidence type="ECO:0000256" key="1">
    <source>
        <dbReference type="ARBA" id="ARBA00022723"/>
    </source>
</evidence>
<gene>
    <name evidence="6" type="ORF">Slati_3479400</name>
</gene>
<accession>A0AAW2UJU7</accession>
<dbReference type="GO" id="GO:0009705">
    <property type="term" value="C:plant-type vacuole membrane"/>
    <property type="evidence" value="ECO:0007669"/>
    <property type="project" value="TreeGrafter"/>
</dbReference>
<keyword evidence="5" id="KW-0812">Transmembrane</keyword>
<proteinExistence type="predicted"/>
<dbReference type="EMBL" id="JACGWN010000012">
    <property type="protein sequence ID" value="KAL0416475.1"/>
    <property type="molecule type" value="Genomic_DNA"/>
</dbReference>
<keyword evidence="1" id="KW-0479">Metal-binding</keyword>
<keyword evidence="2" id="KW-0863">Zinc-finger</keyword>
<organism evidence="6">
    <name type="scientific">Sesamum latifolium</name>
    <dbReference type="NCBI Taxonomy" id="2727402"/>
    <lineage>
        <taxon>Eukaryota</taxon>
        <taxon>Viridiplantae</taxon>
        <taxon>Streptophyta</taxon>
        <taxon>Embryophyta</taxon>
        <taxon>Tracheophyta</taxon>
        <taxon>Spermatophyta</taxon>
        <taxon>Magnoliopsida</taxon>
        <taxon>eudicotyledons</taxon>
        <taxon>Gunneridae</taxon>
        <taxon>Pentapetalae</taxon>
        <taxon>asterids</taxon>
        <taxon>lamiids</taxon>
        <taxon>Lamiales</taxon>
        <taxon>Pedaliaceae</taxon>
        <taxon>Sesamum</taxon>
    </lineage>
</organism>